<reference evidence="2" key="1">
    <citation type="submission" date="2022-08" db="UniProtKB">
        <authorList>
            <consortium name="EnsemblMetazoa"/>
        </authorList>
    </citation>
    <scope>IDENTIFICATION</scope>
    <source>
        <strain evidence="2">05x7-T-G4-1.051#20</strain>
    </source>
</reference>
<sequence length="109" mass="11523">MTFDYSKCSTVQAFSQEGIVSCVYSTLVGSTYFASVLNPGEVASSTYNRFTCFALSENGGQVMMSDSAGSCAAGQSPTTKATTGSGVLTLSIKDSCCKYILSHIYVLYQ</sequence>
<evidence type="ECO:0000313" key="3">
    <source>
        <dbReference type="Proteomes" id="UP000005408"/>
    </source>
</evidence>
<evidence type="ECO:0000313" key="2">
    <source>
        <dbReference type="EnsemblMetazoa" id="G27116.1:cds"/>
    </source>
</evidence>
<dbReference type="InterPro" id="IPR055470">
    <property type="entry name" value="DUF7042"/>
</dbReference>
<accession>A0A8W8LAD9</accession>
<dbReference type="EnsemblMetazoa" id="G27116.1">
    <property type="protein sequence ID" value="G27116.1:cds"/>
    <property type="gene ID" value="G27116"/>
</dbReference>
<dbReference type="Proteomes" id="UP000005408">
    <property type="component" value="Unassembled WGS sequence"/>
</dbReference>
<name>A0A8W8LAD9_MAGGI</name>
<keyword evidence="3" id="KW-1185">Reference proteome</keyword>
<dbReference type="Pfam" id="PF23069">
    <property type="entry name" value="DUF7042"/>
    <property type="match status" value="1"/>
</dbReference>
<organism evidence="2 3">
    <name type="scientific">Magallana gigas</name>
    <name type="common">Pacific oyster</name>
    <name type="synonym">Crassostrea gigas</name>
    <dbReference type="NCBI Taxonomy" id="29159"/>
    <lineage>
        <taxon>Eukaryota</taxon>
        <taxon>Metazoa</taxon>
        <taxon>Spiralia</taxon>
        <taxon>Lophotrochozoa</taxon>
        <taxon>Mollusca</taxon>
        <taxon>Bivalvia</taxon>
        <taxon>Autobranchia</taxon>
        <taxon>Pteriomorphia</taxon>
        <taxon>Ostreida</taxon>
        <taxon>Ostreoidea</taxon>
        <taxon>Ostreidae</taxon>
        <taxon>Magallana</taxon>
    </lineage>
</organism>
<dbReference type="AlphaFoldDB" id="A0A8W8LAD9"/>
<proteinExistence type="predicted"/>
<feature type="domain" description="DUF7042" evidence="1">
    <location>
        <begin position="1"/>
        <end position="83"/>
    </location>
</feature>
<evidence type="ECO:0000259" key="1">
    <source>
        <dbReference type="Pfam" id="PF23069"/>
    </source>
</evidence>
<protein>
    <recommendedName>
        <fullName evidence="1">DUF7042 domain-containing protein</fullName>
    </recommendedName>
</protein>